<accession>A0AAV0MF15</accession>
<evidence type="ECO:0000313" key="1">
    <source>
        <dbReference type="EMBL" id="CAI0444118.1"/>
    </source>
</evidence>
<evidence type="ECO:0000313" key="2">
    <source>
        <dbReference type="Proteomes" id="UP001154282"/>
    </source>
</evidence>
<dbReference type="AlphaFoldDB" id="A0AAV0MF15"/>
<dbReference type="Proteomes" id="UP001154282">
    <property type="component" value="Unassembled WGS sequence"/>
</dbReference>
<organism evidence="1 2">
    <name type="scientific">Linum tenue</name>
    <dbReference type="NCBI Taxonomy" id="586396"/>
    <lineage>
        <taxon>Eukaryota</taxon>
        <taxon>Viridiplantae</taxon>
        <taxon>Streptophyta</taxon>
        <taxon>Embryophyta</taxon>
        <taxon>Tracheophyta</taxon>
        <taxon>Spermatophyta</taxon>
        <taxon>Magnoliopsida</taxon>
        <taxon>eudicotyledons</taxon>
        <taxon>Gunneridae</taxon>
        <taxon>Pentapetalae</taxon>
        <taxon>rosids</taxon>
        <taxon>fabids</taxon>
        <taxon>Malpighiales</taxon>
        <taxon>Linaceae</taxon>
        <taxon>Linum</taxon>
    </lineage>
</organism>
<protein>
    <submittedName>
        <fullName evidence="1">Uncharacterized protein</fullName>
    </submittedName>
</protein>
<proteinExistence type="predicted"/>
<reference evidence="1" key="1">
    <citation type="submission" date="2022-08" db="EMBL/GenBank/DDBJ databases">
        <authorList>
            <person name="Gutierrez-Valencia J."/>
        </authorList>
    </citation>
    <scope>NUCLEOTIDE SEQUENCE</scope>
</reference>
<name>A0AAV0MF15_9ROSI</name>
<gene>
    <name evidence="1" type="ORF">LITE_LOCUS27965</name>
</gene>
<comment type="caution">
    <text evidence="1">The sequence shown here is derived from an EMBL/GenBank/DDBJ whole genome shotgun (WGS) entry which is preliminary data.</text>
</comment>
<keyword evidence="2" id="KW-1185">Reference proteome</keyword>
<dbReference type="EMBL" id="CAMGYJ010000007">
    <property type="protein sequence ID" value="CAI0444118.1"/>
    <property type="molecule type" value="Genomic_DNA"/>
</dbReference>
<sequence>MFDGRACLSFTSDLDLGGRCAQIYCGRGISVLVRRAIEFVGSNVSLAFKKRREPDR</sequence>